<reference evidence="1" key="1">
    <citation type="submission" date="2018-05" db="EMBL/GenBank/DDBJ databases">
        <authorList>
            <person name="Lanie J.A."/>
            <person name="Ng W.-L."/>
            <person name="Kazmierczak K.M."/>
            <person name="Andrzejewski T.M."/>
            <person name="Davidsen T.M."/>
            <person name="Wayne K.J."/>
            <person name="Tettelin H."/>
            <person name="Glass J.I."/>
            <person name="Rusch D."/>
            <person name="Podicherti R."/>
            <person name="Tsui H.-C.T."/>
            <person name="Winkler M.E."/>
        </authorList>
    </citation>
    <scope>NUCLEOTIDE SEQUENCE</scope>
</reference>
<accession>A0A382TY30</accession>
<evidence type="ECO:0000313" key="1">
    <source>
        <dbReference type="EMBL" id="SVD26976.1"/>
    </source>
</evidence>
<organism evidence="1">
    <name type="scientific">marine metagenome</name>
    <dbReference type="NCBI Taxonomy" id="408172"/>
    <lineage>
        <taxon>unclassified sequences</taxon>
        <taxon>metagenomes</taxon>
        <taxon>ecological metagenomes</taxon>
    </lineage>
</organism>
<dbReference type="EMBL" id="UINC01140056">
    <property type="protein sequence ID" value="SVD26976.1"/>
    <property type="molecule type" value="Genomic_DNA"/>
</dbReference>
<protein>
    <submittedName>
        <fullName evidence="1">Uncharacterized protein</fullName>
    </submittedName>
</protein>
<name>A0A382TY30_9ZZZZ</name>
<sequence length="26" mass="2849">ATNDVAEACLNCHLEYRDVGERCVAP</sequence>
<proteinExistence type="predicted"/>
<dbReference type="AlphaFoldDB" id="A0A382TY30"/>
<feature type="non-terminal residue" evidence="1">
    <location>
        <position position="1"/>
    </location>
</feature>
<gene>
    <name evidence="1" type="ORF">METZ01_LOCUS379830</name>
</gene>